<gene>
    <name evidence="6" type="primary">gsiA</name>
    <name evidence="6" type="ORF">L21SP5_02394</name>
</gene>
<keyword evidence="4 6" id="KW-0067">ATP-binding</keyword>
<keyword evidence="6" id="KW-0378">Hydrolase</keyword>
<organism evidence="6 7">
    <name type="scientific">Salinivirga cyanobacteriivorans</name>
    <dbReference type="NCBI Taxonomy" id="1307839"/>
    <lineage>
        <taxon>Bacteria</taxon>
        <taxon>Pseudomonadati</taxon>
        <taxon>Bacteroidota</taxon>
        <taxon>Bacteroidia</taxon>
        <taxon>Bacteroidales</taxon>
        <taxon>Salinivirgaceae</taxon>
        <taxon>Salinivirga</taxon>
    </lineage>
</organism>
<dbReference type="AlphaFoldDB" id="A0A0S2I191"/>
<dbReference type="EC" id="3.6.3.-" evidence="6"/>
<comment type="similarity">
    <text evidence="1">Belongs to the ABC transporter superfamily.</text>
</comment>
<evidence type="ECO:0000256" key="4">
    <source>
        <dbReference type="ARBA" id="ARBA00022840"/>
    </source>
</evidence>
<dbReference type="KEGG" id="blq:L21SP5_02394"/>
<keyword evidence="7" id="KW-1185">Reference proteome</keyword>
<evidence type="ECO:0000313" key="7">
    <source>
        <dbReference type="Proteomes" id="UP000064893"/>
    </source>
</evidence>
<dbReference type="SMART" id="SM00382">
    <property type="entry name" value="AAA"/>
    <property type="match status" value="2"/>
</dbReference>
<evidence type="ECO:0000256" key="3">
    <source>
        <dbReference type="ARBA" id="ARBA00022741"/>
    </source>
</evidence>
<dbReference type="GO" id="GO:0016887">
    <property type="term" value="F:ATP hydrolysis activity"/>
    <property type="evidence" value="ECO:0007669"/>
    <property type="project" value="InterPro"/>
</dbReference>
<dbReference type="OrthoDB" id="1115710at2"/>
<accession>A0A0S2I191</accession>
<evidence type="ECO:0000256" key="1">
    <source>
        <dbReference type="ARBA" id="ARBA00005417"/>
    </source>
</evidence>
<feature type="domain" description="ABC transporter" evidence="5">
    <location>
        <begin position="2"/>
        <end position="254"/>
    </location>
</feature>
<evidence type="ECO:0000259" key="5">
    <source>
        <dbReference type="PROSITE" id="PS50893"/>
    </source>
</evidence>
<keyword evidence="3" id="KW-0547">Nucleotide-binding</keyword>
<proteinExistence type="inferred from homology"/>
<dbReference type="InterPro" id="IPR027417">
    <property type="entry name" value="P-loop_NTPase"/>
</dbReference>
<dbReference type="RefSeq" id="WP_057953434.1">
    <property type="nucleotide sequence ID" value="NZ_CP013118.1"/>
</dbReference>
<evidence type="ECO:0000256" key="2">
    <source>
        <dbReference type="ARBA" id="ARBA00022448"/>
    </source>
</evidence>
<dbReference type="NCBIfam" id="NF007739">
    <property type="entry name" value="PRK10419.1"/>
    <property type="match status" value="2"/>
</dbReference>
<keyword evidence="2" id="KW-0813">Transport</keyword>
<dbReference type="InterPro" id="IPR013563">
    <property type="entry name" value="Oligopep_ABC_C"/>
</dbReference>
<reference evidence="6 7" key="1">
    <citation type="submission" date="2015-11" db="EMBL/GenBank/DDBJ databases">
        <title>Description and complete genome sequence of a novel strain predominating in hypersaline microbial mats and representing a new family of the Bacteriodetes phylum.</title>
        <authorList>
            <person name="Spring S."/>
            <person name="Bunk B."/>
            <person name="Sproer C."/>
            <person name="Klenk H.-P."/>
        </authorList>
    </citation>
    <scope>NUCLEOTIDE SEQUENCE [LARGE SCALE GENOMIC DNA]</scope>
    <source>
        <strain evidence="6 7">L21-Spi-D4</strain>
    </source>
</reference>
<dbReference type="InterPro" id="IPR050319">
    <property type="entry name" value="ABC_transp_ATP-bind"/>
</dbReference>
<protein>
    <submittedName>
        <fullName evidence="6">Glutathione import ATP-binding protein GsiA</fullName>
        <ecNumber evidence="6">3.6.3.-</ecNumber>
    </submittedName>
</protein>
<dbReference type="GO" id="GO:0015833">
    <property type="term" value="P:peptide transport"/>
    <property type="evidence" value="ECO:0007669"/>
    <property type="project" value="InterPro"/>
</dbReference>
<dbReference type="PROSITE" id="PS00211">
    <property type="entry name" value="ABC_TRANSPORTER_1"/>
    <property type="match status" value="2"/>
</dbReference>
<feature type="domain" description="ABC transporter" evidence="5">
    <location>
        <begin position="297"/>
        <end position="539"/>
    </location>
</feature>
<dbReference type="InterPro" id="IPR003439">
    <property type="entry name" value="ABC_transporter-like_ATP-bd"/>
</dbReference>
<dbReference type="EMBL" id="CP013118">
    <property type="protein sequence ID" value="ALO16023.1"/>
    <property type="molecule type" value="Genomic_DNA"/>
</dbReference>
<dbReference type="CDD" id="cd03257">
    <property type="entry name" value="ABC_NikE_OppD_transporters"/>
    <property type="match status" value="2"/>
</dbReference>
<dbReference type="PROSITE" id="PS50893">
    <property type="entry name" value="ABC_TRANSPORTER_2"/>
    <property type="match status" value="2"/>
</dbReference>
<dbReference type="PATRIC" id="fig|1307839.3.peg.2514"/>
<sequence>MVKVDELSISVVSTGKQLVKNIGFELKPGSVTGLVGESGSGKSLTALSLMQLLPKSLNVGGEITFNQTSGSTQDINTLSEKELKDFRGNIAGMIFQDPMSSLNPSQKVGRQVMEAFVLHNSANHKEAKTRVIDMFHRVLLPNPKRIFDAYPFQLSGGQRQRVMIAMALINNPALLIADEATTALDVTVQHEIIELLKKLQAEFNLTVLFITHDLALLSNFADYVMVMKEGEIVEQGNYKNISSSPKHSYTQGLMACRPTYEHRDFVLPIIENIGTETGAKLEKRQWPVVKEQSLVDAKNVDVLYEQKHQNAFRAVSDVSFNLKKGETLGVVGESGCGKTSLSKALLQLIPYSGQFFLEGEPIDFSTRKKALSFRRKVQFVFQDPYSSLNPVMKIGAMLKEILLIHGRGNDRSSRLKLVNELLQQVDLPESFALRYPHELSGGQRQRVAIAKALAPGPDVLILDEAVAALDVSVQAKILNLLNALKLKFGLSYIFISHDLEVVHYMSDRIIVMKDGIIEEAGSANQIFEHASSAYTKKLIKASPSANITG</sequence>
<dbReference type="STRING" id="1307839.L21SP5_02394"/>
<dbReference type="PANTHER" id="PTHR43776">
    <property type="entry name" value="TRANSPORT ATP-BINDING PROTEIN"/>
    <property type="match status" value="1"/>
</dbReference>
<dbReference type="Gene3D" id="3.40.50.300">
    <property type="entry name" value="P-loop containing nucleotide triphosphate hydrolases"/>
    <property type="match status" value="2"/>
</dbReference>
<dbReference type="InterPro" id="IPR017871">
    <property type="entry name" value="ABC_transporter-like_CS"/>
</dbReference>
<dbReference type="FunFam" id="3.40.50.300:FF:000016">
    <property type="entry name" value="Oligopeptide ABC transporter ATP-binding component"/>
    <property type="match status" value="1"/>
</dbReference>
<dbReference type="Proteomes" id="UP000064893">
    <property type="component" value="Chromosome"/>
</dbReference>
<dbReference type="GO" id="GO:0055085">
    <property type="term" value="P:transmembrane transport"/>
    <property type="evidence" value="ECO:0007669"/>
    <property type="project" value="UniProtKB-ARBA"/>
</dbReference>
<dbReference type="Pfam" id="PF00005">
    <property type="entry name" value="ABC_tran"/>
    <property type="match status" value="2"/>
</dbReference>
<dbReference type="Pfam" id="PF08352">
    <property type="entry name" value="oligo_HPY"/>
    <property type="match status" value="1"/>
</dbReference>
<dbReference type="PANTHER" id="PTHR43776:SF7">
    <property type="entry name" value="D,D-DIPEPTIDE TRANSPORT ATP-BINDING PROTEIN DDPF-RELATED"/>
    <property type="match status" value="1"/>
</dbReference>
<evidence type="ECO:0000313" key="6">
    <source>
        <dbReference type="EMBL" id="ALO16023.1"/>
    </source>
</evidence>
<name>A0A0S2I191_9BACT</name>
<dbReference type="InterPro" id="IPR003593">
    <property type="entry name" value="AAA+_ATPase"/>
</dbReference>
<dbReference type="NCBIfam" id="NF008453">
    <property type="entry name" value="PRK11308.1"/>
    <property type="match status" value="2"/>
</dbReference>
<dbReference type="SUPFAM" id="SSF52540">
    <property type="entry name" value="P-loop containing nucleoside triphosphate hydrolases"/>
    <property type="match status" value="2"/>
</dbReference>
<dbReference type="GO" id="GO:0005524">
    <property type="term" value="F:ATP binding"/>
    <property type="evidence" value="ECO:0007669"/>
    <property type="project" value="UniProtKB-KW"/>
</dbReference>